<dbReference type="Pfam" id="PF08281">
    <property type="entry name" value="Sigma70_r4_2"/>
    <property type="match status" value="1"/>
</dbReference>
<dbReference type="NCBIfam" id="TIGR02937">
    <property type="entry name" value="sigma70-ECF"/>
    <property type="match status" value="1"/>
</dbReference>
<reference evidence="8 9" key="1">
    <citation type="submission" date="2016-10" db="EMBL/GenBank/DDBJ databases">
        <authorList>
            <person name="de Groot N.N."/>
        </authorList>
    </citation>
    <scope>NUCLEOTIDE SEQUENCE [LARGE SCALE GENOMIC DNA]</scope>
    <source>
        <strain evidence="8 9">DSM 17890</strain>
    </source>
</reference>
<feature type="region of interest" description="Disordered" evidence="5">
    <location>
        <begin position="102"/>
        <end position="124"/>
    </location>
</feature>
<dbReference type="InterPro" id="IPR013325">
    <property type="entry name" value="RNA_pol_sigma_r2"/>
</dbReference>
<dbReference type="Pfam" id="PF04542">
    <property type="entry name" value="Sigma70_r2"/>
    <property type="match status" value="1"/>
</dbReference>
<comment type="similarity">
    <text evidence="1">Belongs to the sigma-70 factor family. ECF subfamily.</text>
</comment>
<keyword evidence="3" id="KW-0731">Sigma factor</keyword>
<dbReference type="EMBL" id="FNMZ01000005">
    <property type="protein sequence ID" value="SDX40694.1"/>
    <property type="molecule type" value="Genomic_DNA"/>
</dbReference>
<dbReference type="InterPro" id="IPR014284">
    <property type="entry name" value="RNA_pol_sigma-70_dom"/>
</dbReference>
<dbReference type="SUPFAM" id="SSF88659">
    <property type="entry name" value="Sigma3 and sigma4 domains of RNA polymerase sigma factors"/>
    <property type="match status" value="1"/>
</dbReference>
<accession>A0A1H3BH35</accession>
<organism evidence="8 9">
    <name type="scientific">Albimonas donghaensis</name>
    <dbReference type="NCBI Taxonomy" id="356660"/>
    <lineage>
        <taxon>Bacteria</taxon>
        <taxon>Pseudomonadati</taxon>
        <taxon>Pseudomonadota</taxon>
        <taxon>Alphaproteobacteria</taxon>
        <taxon>Rhodobacterales</taxon>
        <taxon>Paracoccaceae</taxon>
        <taxon>Albimonas</taxon>
    </lineage>
</organism>
<dbReference type="InterPro" id="IPR007627">
    <property type="entry name" value="RNA_pol_sigma70_r2"/>
</dbReference>
<feature type="domain" description="RNA polymerase sigma factor 70 region 4 type 2" evidence="7">
    <location>
        <begin position="127"/>
        <end position="179"/>
    </location>
</feature>
<dbReference type="STRING" id="356660.SAMN05444336_10511"/>
<dbReference type="RefSeq" id="WP_092682961.1">
    <property type="nucleotide sequence ID" value="NZ_FNMZ01000005.1"/>
</dbReference>
<dbReference type="AlphaFoldDB" id="A0A1H3BH35"/>
<dbReference type="SUPFAM" id="SSF88946">
    <property type="entry name" value="Sigma2 domain of RNA polymerase sigma factors"/>
    <property type="match status" value="1"/>
</dbReference>
<proteinExistence type="inferred from homology"/>
<dbReference type="GO" id="GO:0006352">
    <property type="term" value="P:DNA-templated transcription initiation"/>
    <property type="evidence" value="ECO:0007669"/>
    <property type="project" value="InterPro"/>
</dbReference>
<evidence type="ECO:0000313" key="9">
    <source>
        <dbReference type="Proteomes" id="UP000199118"/>
    </source>
</evidence>
<evidence type="ECO:0000256" key="4">
    <source>
        <dbReference type="ARBA" id="ARBA00023163"/>
    </source>
</evidence>
<keyword evidence="9" id="KW-1185">Reference proteome</keyword>
<dbReference type="OrthoDB" id="9803470at2"/>
<protein>
    <submittedName>
        <fullName evidence="8">RNA polymerase sigma-70 factor, ECF subfamily</fullName>
    </submittedName>
</protein>
<dbReference type="InterPro" id="IPR039425">
    <property type="entry name" value="RNA_pol_sigma-70-like"/>
</dbReference>
<evidence type="ECO:0000313" key="8">
    <source>
        <dbReference type="EMBL" id="SDX40694.1"/>
    </source>
</evidence>
<dbReference type="CDD" id="cd06171">
    <property type="entry name" value="Sigma70_r4"/>
    <property type="match status" value="1"/>
</dbReference>
<dbReference type="Gene3D" id="1.10.1740.10">
    <property type="match status" value="1"/>
</dbReference>
<dbReference type="PANTHER" id="PTHR43133">
    <property type="entry name" value="RNA POLYMERASE ECF-TYPE SIGMA FACTO"/>
    <property type="match status" value="1"/>
</dbReference>
<keyword evidence="4" id="KW-0804">Transcription</keyword>
<dbReference type="Gene3D" id="1.10.10.10">
    <property type="entry name" value="Winged helix-like DNA-binding domain superfamily/Winged helix DNA-binding domain"/>
    <property type="match status" value="1"/>
</dbReference>
<evidence type="ECO:0000256" key="5">
    <source>
        <dbReference type="SAM" id="MobiDB-lite"/>
    </source>
</evidence>
<dbReference type="InterPro" id="IPR013324">
    <property type="entry name" value="RNA_pol_sigma_r3/r4-like"/>
</dbReference>
<feature type="domain" description="RNA polymerase sigma-70 region 2" evidence="6">
    <location>
        <begin position="29"/>
        <end position="96"/>
    </location>
</feature>
<dbReference type="GO" id="GO:0003677">
    <property type="term" value="F:DNA binding"/>
    <property type="evidence" value="ECO:0007669"/>
    <property type="project" value="InterPro"/>
</dbReference>
<evidence type="ECO:0000259" key="7">
    <source>
        <dbReference type="Pfam" id="PF08281"/>
    </source>
</evidence>
<gene>
    <name evidence="8" type="ORF">SAMN05444336_10511</name>
</gene>
<evidence type="ECO:0000256" key="2">
    <source>
        <dbReference type="ARBA" id="ARBA00023015"/>
    </source>
</evidence>
<keyword evidence="2" id="KW-0805">Transcription regulation</keyword>
<dbReference type="InterPro" id="IPR013249">
    <property type="entry name" value="RNA_pol_sigma70_r4_t2"/>
</dbReference>
<dbReference type="GO" id="GO:0016987">
    <property type="term" value="F:sigma factor activity"/>
    <property type="evidence" value="ECO:0007669"/>
    <property type="project" value="UniProtKB-KW"/>
</dbReference>
<sequence length="188" mass="20627">MRVATDARSELAGLLAETAKGDQSAFAELYRLTSAKLYGVILRISRRPDLASELLQETYLKIWSNAGRFDPERASPISWMAAIARNRAIDAIRLQSERISAAAEELEPEDGPGLAAPRHGPDPADAMSLRTCMEGLKSDDRRMVLLGYLYGLSREELGDRFALPVNTVKTRLRRALAALKGCLDGEPA</sequence>
<evidence type="ECO:0000256" key="3">
    <source>
        <dbReference type="ARBA" id="ARBA00023082"/>
    </source>
</evidence>
<dbReference type="InterPro" id="IPR036388">
    <property type="entry name" value="WH-like_DNA-bd_sf"/>
</dbReference>
<dbReference type="PANTHER" id="PTHR43133:SF62">
    <property type="entry name" value="RNA POLYMERASE SIGMA FACTOR SIGZ"/>
    <property type="match status" value="1"/>
</dbReference>
<name>A0A1H3BH35_9RHOB</name>
<evidence type="ECO:0000256" key="1">
    <source>
        <dbReference type="ARBA" id="ARBA00010641"/>
    </source>
</evidence>
<evidence type="ECO:0000259" key="6">
    <source>
        <dbReference type="Pfam" id="PF04542"/>
    </source>
</evidence>
<dbReference type="Proteomes" id="UP000199118">
    <property type="component" value="Unassembled WGS sequence"/>
</dbReference>